<organism evidence="4 5">
    <name type="scientific">Limnoglobus roseus</name>
    <dbReference type="NCBI Taxonomy" id="2598579"/>
    <lineage>
        <taxon>Bacteria</taxon>
        <taxon>Pseudomonadati</taxon>
        <taxon>Planctomycetota</taxon>
        <taxon>Planctomycetia</taxon>
        <taxon>Gemmatales</taxon>
        <taxon>Gemmataceae</taxon>
        <taxon>Limnoglobus</taxon>
    </lineage>
</organism>
<keyword evidence="2" id="KW-0732">Signal</keyword>
<accession>A0A5C1ADF9</accession>
<dbReference type="RefSeq" id="WP_168219001.1">
    <property type="nucleotide sequence ID" value="NZ_CP042425.1"/>
</dbReference>
<evidence type="ECO:0000313" key="5">
    <source>
        <dbReference type="Proteomes" id="UP000324974"/>
    </source>
</evidence>
<dbReference type="EMBL" id="CP042425">
    <property type="protein sequence ID" value="QEL16036.1"/>
    <property type="molecule type" value="Genomic_DNA"/>
</dbReference>
<dbReference type="Proteomes" id="UP000324974">
    <property type="component" value="Chromosome"/>
</dbReference>
<protein>
    <recommendedName>
        <fullName evidence="3">Glycine zipper domain-containing protein</fullName>
    </recommendedName>
</protein>
<evidence type="ECO:0000256" key="2">
    <source>
        <dbReference type="SAM" id="SignalP"/>
    </source>
</evidence>
<proteinExistence type="predicted"/>
<reference evidence="5" key="1">
    <citation type="submission" date="2019-08" db="EMBL/GenBank/DDBJ databases">
        <title>Limnoglobus roseus gen. nov., sp. nov., a novel freshwater planctomycete with a giant genome from the family Gemmataceae.</title>
        <authorList>
            <person name="Kulichevskaya I.S."/>
            <person name="Naumoff D.G."/>
            <person name="Miroshnikov K."/>
            <person name="Ivanova A."/>
            <person name="Philippov D.A."/>
            <person name="Hakobyan A."/>
            <person name="Rijpstra I.C."/>
            <person name="Sinninghe Damste J.S."/>
            <person name="Liesack W."/>
            <person name="Dedysh S.N."/>
        </authorList>
    </citation>
    <scope>NUCLEOTIDE SEQUENCE [LARGE SCALE GENOMIC DNA]</scope>
    <source>
        <strain evidence="5">PX52</strain>
    </source>
</reference>
<feature type="coiled-coil region" evidence="1">
    <location>
        <begin position="71"/>
        <end position="98"/>
    </location>
</feature>
<sequence length="197" mass="20399">MLRATRIGIAIVTVGSAFASTGCSSMNNTEKGAVVGGGVGAVVGTAIGAATGNPRTGAAVGALGGTALGALAGNKEDKKEAAIERAELQQAAATQNTQLGLMDVVTMSRQGTDADVIVAQIRNTNSVFTLSTADIQYCTEQGVSPKVIRAMQDSRVHVVSPRPQRVIVRELPPPPPAVIIERPVYGYGYGYGYGRRW</sequence>
<dbReference type="Pfam" id="PF13488">
    <property type="entry name" value="Gly-zipper_Omp"/>
    <property type="match status" value="1"/>
</dbReference>
<keyword evidence="1" id="KW-0175">Coiled coil</keyword>
<feature type="domain" description="Glycine zipper" evidence="3">
    <location>
        <begin position="35"/>
        <end position="80"/>
    </location>
</feature>
<dbReference type="InterPro" id="IPR039567">
    <property type="entry name" value="Gly-zipper"/>
</dbReference>
<evidence type="ECO:0000313" key="4">
    <source>
        <dbReference type="EMBL" id="QEL16036.1"/>
    </source>
</evidence>
<evidence type="ECO:0000256" key="1">
    <source>
        <dbReference type="SAM" id="Coils"/>
    </source>
</evidence>
<dbReference type="AlphaFoldDB" id="A0A5C1ADF9"/>
<dbReference type="PROSITE" id="PS51257">
    <property type="entry name" value="PROKAR_LIPOPROTEIN"/>
    <property type="match status" value="1"/>
</dbReference>
<gene>
    <name evidence="4" type="ORF">PX52LOC_02974</name>
</gene>
<evidence type="ECO:0000259" key="3">
    <source>
        <dbReference type="Pfam" id="PF13488"/>
    </source>
</evidence>
<name>A0A5C1ADF9_9BACT</name>
<feature type="chain" id="PRO_5022899197" description="Glycine zipper domain-containing protein" evidence="2">
    <location>
        <begin position="20"/>
        <end position="197"/>
    </location>
</feature>
<keyword evidence="5" id="KW-1185">Reference proteome</keyword>
<feature type="signal peptide" evidence="2">
    <location>
        <begin position="1"/>
        <end position="19"/>
    </location>
</feature>
<dbReference type="KEGG" id="lrs:PX52LOC_02974"/>